<proteinExistence type="inferred from homology"/>
<evidence type="ECO:0000256" key="1">
    <source>
        <dbReference type="ARBA" id="ARBA00010458"/>
    </source>
</evidence>
<evidence type="ECO:0000313" key="5">
    <source>
        <dbReference type="EMBL" id="MCC4234868.1"/>
    </source>
</evidence>
<dbReference type="EMBL" id="JAJGNP010000033">
    <property type="protein sequence ID" value="MCC4234868.1"/>
    <property type="molecule type" value="Genomic_DNA"/>
</dbReference>
<dbReference type="InterPro" id="IPR029069">
    <property type="entry name" value="HotDog_dom_sf"/>
</dbReference>
<sequence>MLFGGTALSLMGKAAFIAASHHARAAVVMARSEQIAFHHPVSVGQLVELHAYVTRDGRSSMTVEVEMISETLSTAHRSQAVKGQC</sequence>
<dbReference type="InterPro" id="IPR006683">
    <property type="entry name" value="Thioestr_dom"/>
</dbReference>
<keyword evidence="6" id="KW-1185">Reference proteome</keyword>
<comment type="similarity">
    <text evidence="1">Belongs to the acyl coenzyme A hydrolase family.</text>
</comment>
<evidence type="ECO:0000256" key="3">
    <source>
        <dbReference type="PROSITE-ProRule" id="PRU01106"/>
    </source>
</evidence>
<evidence type="ECO:0000259" key="4">
    <source>
        <dbReference type="PROSITE" id="PS51770"/>
    </source>
</evidence>
<accession>A0ABS8H8W5</accession>
<dbReference type="Gene3D" id="3.10.129.10">
    <property type="entry name" value="Hotdog Thioesterase"/>
    <property type="match status" value="1"/>
</dbReference>
<name>A0ABS8H8W5_9SPHN</name>
<gene>
    <name evidence="5" type="ORF">LL253_19545</name>
</gene>
<dbReference type="Proteomes" id="UP001198830">
    <property type="component" value="Unassembled WGS sequence"/>
</dbReference>
<protein>
    <submittedName>
        <fullName evidence="5">Acyl-CoA thioesterase</fullName>
    </submittedName>
</protein>
<evidence type="ECO:0000313" key="6">
    <source>
        <dbReference type="Proteomes" id="UP001198830"/>
    </source>
</evidence>
<dbReference type="InterPro" id="IPR033120">
    <property type="entry name" value="HOTDOG_ACOT"/>
</dbReference>
<dbReference type="CDD" id="cd03442">
    <property type="entry name" value="BFIT_BACH"/>
    <property type="match status" value="1"/>
</dbReference>
<dbReference type="RefSeq" id="WP_228228183.1">
    <property type="nucleotide sequence ID" value="NZ_JAJGNP010000033.1"/>
</dbReference>
<reference evidence="5 6" key="1">
    <citation type="submission" date="2021-10" db="EMBL/GenBank/DDBJ databases">
        <title>The diversity and Nitrogen Metabolism of Culturable Nitrate-Utilizing Bacteria Within the Oxygen Minimum Zone of the Changjiang (Yangtze River)Estuary.</title>
        <authorList>
            <person name="Zhang D."/>
            <person name="Zheng J."/>
            <person name="Liu S."/>
            <person name="He W."/>
        </authorList>
    </citation>
    <scope>NUCLEOTIDE SEQUENCE [LARGE SCALE GENOMIC DNA]</scope>
    <source>
        <strain evidence="5 6">FXH275-2</strain>
    </source>
</reference>
<dbReference type="Pfam" id="PF03061">
    <property type="entry name" value="4HBT"/>
    <property type="match status" value="1"/>
</dbReference>
<dbReference type="PANTHER" id="PTHR11049:SF24">
    <property type="entry name" value="CYTOSOLIC ACYL COENZYME A THIOESTER HYDROLASE"/>
    <property type="match status" value="1"/>
</dbReference>
<organism evidence="5 6">
    <name type="scientific">Sphingobium soli</name>
    <dbReference type="NCBI Taxonomy" id="1591116"/>
    <lineage>
        <taxon>Bacteria</taxon>
        <taxon>Pseudomonadati</taxon>
        <taxon>Pseudomonadota</taxon>
        <taxon>Alphaproteobacteria</taxon>
        <taxon>Sphingomonadales</taxon>
        <taxon>Sphingomonadaceae</taxon>
        <taxon>Sphingobium</taxon>
    </lineage>
</organism>
<comment type="caution">
    <text evidence="5">The sequence shown here is derived from an EMBL/GenBank/DDBJ whole genome shotgun (WGS) entry which is preliminary data.</text>
</comment>
<feature type="domain" description="HotDog ACOT-type" evidence="4">
    <location>
        <begin position="1"/>
        <end position="85"/>
    </location>
</feature>
<dbReference type="SUPFAM" id="SSF54637">
    <property type="entry name" value="Thioesterase/thiol ester dehydrase-isomerase"/>
    <property type="match status" value="1"/>
</dbReference>
<dbReference type="PANTHER" id="PTHR11049">
    <property type="entry name" value="ACYL COENZYME A THIOESTER HYDROLASE"/>
    <property type="match status" value="1"/>
</dbReference>
<evidence type="ECO:0000256" key="2">
    <source>
        <dbReference type="ARBA" id="ARBA00022801"/>
    </source>
</evidence>
<dbReference type="PROSITE" id="PS51770">
    <property type="entry name" value="HOTDOG_ACOT"/>
    <property type="match status" value="1"/>
</dbReference>
<dbReference type="InterPro" id="IPR040170">
    <property type="entry name" value="Cytosol_ACT"/>
</dbReference>
<keyword evidence="2 3" id="KW-0378">Hydrolase</keyword>